<evidence type="ECO:0000256" key="3">
    <source>
        <dbReference type="ARBA" id="ARBA00023002"/>
    </source>
</evidence>
<dbReference type="PATRIC" id="fig|909613.9.peg.557"/>
<accession>W7IT95</accession>
<dbReference type="EMBL" id="AYXG01000021">
    <property type="protein sequence ID" value="EWC64110.1"/>
    <property type="molecule type" value="Genomic_DNA"/>
</dbReference>
<protein>
    <submittedName>
        <fullName evidence="4">Cobalt-precorrin-6x reductase</fullName>
        <ecNumber evidence="4">1.3.1.54</ecNumber>
    </submittedName>
</protein>
<dbReference type="PANTHER" id="PTHR36925">
    <property type="entry name" value="COBALT-PRECORRIN-6A REDUCTASE"/>
    <property type="match status" value="1"/>
</dbReference>
<evidence type="ECO:0000256" key="1">
    <source>
        <dbReference type="ARBA" id="ARBA00004953"/>
    </source>
</evidence>
<keyword evidence="2" id="KW-0169">Cobalamin biosynthesis</keyword>
<dbReference type="AlphaFoldDB" id="W7IT95"/>
<evidence type="ECO:0000313" key="4">
    <source>
        <dbReference type="EMBL" id="EWC64110.1"/>
    </source>
</evidence>
<keyword evidence="5" id="KW-1185">Reference proteome</keyword>
<proteinExistence type="predicted"/>
<dbReference type="NCBIfam" id="TIGR00715">
    <property type="entry name" value="precor6x_red"/>
    <property type="match status" value="1"/>
</dbReference>
<dbReference type="UniPathway" id="UPA00148"/>
<organism evidence="4 5">
    <name type="scientific">Actinokineospora spheciospongiae</name>
    <dbReference type="NCBI Taxonomy" id="909613"/>
    <lineage>
        <taxon>Bacteria</taxon>
        <taxon>Bacillati</taxon>
        <taxon>Actinomycetota</taxon>
        <taxon>Actinomycetes</taxon>
        <taxon>Pseudonocardiales</taxon>
        <taxon>Pseudonocardiaceae</taxon>
        <taxon>Actinokineospora</taxon>
    </lineage>
</organism>
<evidence type="ECO:0000313" key="5">
    <source>
        <dbReference type="Proteomes" id="UP000019277"/>
    </source>
</evidence>
<comment type="pathway">
    <text evidence="1">Cofactor biosynthesis; adenosylcobalamin biosynthesis.</text>
</comment>
<dbReference type="GO" id="GO:0016994">
    <property type="term" value="F:precorrin-6A reductase activity"/>
    <property type="evidence" value="ECO:0007669"/>
    <property type="project" value="UniProtKB-EC"/>
</dbReference>
<sequence length="251" mass="26329">MLTVLVLGGTAEARALAAVLHERPGTRVVSSLAGRVARPRLPVGEVRVGGFGGPDKLAEYLRAESVAAVVDATHPFAERISASAATAARAAAVPLVLLRRPGWTPRPGDTWHRVDDLTAAAALLPDLGDRVFLTTGRQGLPAFATAGQWFLVRCVDPPDPPLPARCELLLDRGPYTLDGELALMRAHRVEVLVTKDSGGPLTAAKLDAARELGLPVVVVRRPGTPDVPVLASVPEVVDWLTGVLPGSRSTG</sequence>
<dbReference type="STRING" id="909613.UO65_0542"/>
<name>W7IT95_9PSEU</name>
<evidence type="ECO:0000256" key="2">
    <source>
        <dbReference type="ARBA" id="ARBA00022573"/>
    </source>
</evidence>
<dbReference type="InterPro" id="IPR003723">
    <property type="entry name" value="Precorrin-6x_reduct"/>
</dbReference>
<dbReference type="Pfam" id="PF02571">
    <property type="entry name" value="CbiJ"/>
    <property type="match status" value="1"/>
</dbReference>
<reference evidence="4 5" key="1">
    <citation type="journal article" date="2014" name="Genome Announc.">
        <title>Draft Genome Sequence of the Antitrypanosomally Active Sponge-Associated Bacterium Actinokineospora sp. Strain EG49.</title>
        <authorList>
            <person name="Harjes J."/>
            <person name="Ryu T."/>
            <person name="Abdelmohsen U.R."/>
            <person name="Moitinho-Silva L."/>
            <person name="Horn H."/>
            <person name="Ravasi T."/>
            <person name="Hentschel U."/>
        </authorList>
    </citation>
    <scope>NUCLEOTIDE SEQUENCE [LARGE SCALE GENOMIC DNA]</scope>
    <source>
        <strain evidence="4 5">EG49</strain>
    </source>
</reference>
<keyword evidence="3 4" id="KW-0560">Oxidoreductase</keyword>
<comment type="caution">
    <text evidence="4">The sequence shown here is derived from an EMBL/GenBank/DDBJ whole genome shotgun (WGS) entry which is preliminary data.</text>
</comment>
<dbReference type="GO" id="GO:0009236">
    <property type="term" value="P:cobalamin biosynthetic process"/>
    <property type="evidence" value="ECO:0007669"/>
    <property type="project" value="UniProtKB-UniPathway"/>
</dbReference>
<dbReference type="NCBIfam" id="NF005968">
    <property type="entry name" value="PRK08057.1-2"/>
    <property type="match status" value="1"/>
</dbReference>
<dbReference type="Proteomes" id="UP000019277">
    <property type="component" value="Unassembled WGS sequence"/>
</dbReference>
<dbReference type="EC" id="1.3.1.54" evidence="4"/>
<gene>
    <name evidence="4" type="ORF">UO65_0542</name>
</gene>
<dbReference type="eggNOG" id="COG2099">
    <property type="taxonomic scope" value="Bacteria"/>
</dbReference>
<dbReference type="PROSITE" id="PS51014">
    <property type="entry name" value="COBK_CBIJ"/>
    <property type="match status" value="1"/>
</dbReference>
<dbReference type="PANTHER" id="PTHR36925:SF1">
    <property type="entry name" value="COBALT-PRECORRIN-6A REDUCTASE"/>
    <property type="match status" value="1"/>
</dbReference>